<dbReference type="GO" id="GO:0030674">
    <property type="term" value="F:protein-macromolecule adaptor activity"/>
    <property type="evidence" value="ECO:0007669"/>
    <property type="project" value="TreeGrafter"/>
</dbReference>
<dbReference type="InterPro" id="IPR036322">
    <property type="entry name" value="WD40_repeat_dom_sf"/>
</dbReference>
<sequence length="1366" mass="159020">MVLRHGFTTSDIQKSFKNFFFYFESKTYLDNSNPIAPEEKKIRSNYYKILPENVWRFHESKTSTPVGGVLTCLKIGVVPPPPFEKINPSSTLEGWIDPSTFSDPKDATIFICRQITDLFNRFNRRSTMLRSHEDPNVDDIKKNIQVWKLLPLFFRLFLYYNGHGVPYPDEVGDFWLFNKQYNQYVPMSVAELQNWIGCPAIFVFDSTFSGRAISSYKRAAQNELDNPSPSKESDPIFDYYKSMMYTESFLFAACKEDEYLPSHPDLPADLFTCCLNSPIEMSIRFFILKSPLRKYYESLYDYIKVDESSDNPDQHRNYKIDFGYHGEYNQRDDSLGTLYQIFVALIDMLAASTVLKSLYRRCFRQDLMCNAMFRNFLLAQRIMKYYNVNPISEPPLPDLHIHPVWDQWDLIIEQFLSKTCSIREKYSLNTYQVISLQPKFVFTDFFETQLEALEYWIDYESFNRKPVPQFYLLVHLIPTPSYRLISLFLIAKMVDLGPWAVSLVLESILLPCIMKSLKFFSNEFKPLLSFIWAKIMASYHHVVQIDLMSNCSANYEAFIEMIIPEFSLKPELTRQQNSFYIRTYAPDTGLTDNQICLPVFVLTLFMRQNTIAQECVCQIHLIEKIVWFLENSNSQSLKVWCGLFLSQIWSMLFSIKFLVFKMEIIPKIIEIFKKTTIPEVRASIVYGFATYILLDDDLGDNVPNDAQIAELKQADVIIAKLLLEAMYDGSSMVRKQMVVFLSKYVYKYLDFFVFTAYTSMHEEVVLTERIKEVNDFRKKFPNYGSIYSALWKFLLILAADPHYEIRNLSETVIQYVLTQLINNKAYRERFNEFRERLITKFSQSPVKKLRHVGSMNKNGHNHSFSQPQPSLKRTVSFRSQHHLSSNSIGEIELPPTLSSTITSNIIRKSLSIQNFFKHISGFQNDENNLNGHENEKSFGGLKKTYIPHLARFEAVDNMRTIPKLPLESKFLDFSIEYFHYPQLKKDKSTLRNFGYHVDDQQSKDWRRNRNMEIIEETQSQKEKALKSDWSNLKVTIDNQSVPRLIEFSQFENWIVTADDKNIVKLWDWNKNEDLSNFSNNNPIGSKITDIKFLNEDDKSILLVGSSDGVIKIYRDFELADSAKLVTAWRALNDSQERQYSVGLITDWQQSTGNLLVSGDVRHVKIWDVQKEMCINSIPVRSIKNVTSLTSDHVAGNIIAAGFENGDIKIYDKRMESKTSMVKEWKGYSSNVEKKRNWIQKIHFQRGGNRELASGSTNGIVQLWDIRSDQPVVEFKAFSLEERVKKETDDGMSAFAIHEHAPIMATGSANVDLWGIQGALLQTIKIPNKKFFSSNMFINNMIFHPHRLMLAVKAKNEKLIHIYESSK</sequence>
<dbReference type="STRING" id="1344418.A0A1D2VFF1"/>
<dbReference type="InterPro" id="IPR029347">
    <property type="entry name" value="Raptor_N"/>
</dbReference>
<dbReference type="InterPro" id="IPR015943">
    <property type="entry name" value="WD40/YVTN_repeat-like_dom_sf"/>
</dbReference>
<dbReference type="OrthoDB" id="10262360at2759"/>
<dbReference type="GO" id="GO:0043130">
    <property type="term" value="F:ubiquitin binding"/>
    <property type="evidence" value="ECO:0007669"/>
    <property type="project" value="EnsemblFungi"/>
</dbReference>
<dbReference type="PROSITE" id="PS00678">
    <property type="entry name" value="WD_REPEATS_1"/>
    <property type="match status" value="1"/>
</dbReference>
<dbReference type="Gene3D" id="2.130.10.10">
    <property type="entry name" value="YVTN repeat-like/Quinoprotein amine dehydrogenase"/>
    <property type="match status" value="2"/>
</dbReference>
<dbReference type="EMBL" id="KV454482">
    <property type="protein sequence ID" value="ODV60408.1"/>
    <property type="molecule type" value="Genomic_DNA"/>
</dbReference>
<name>A0A1D2VFF1_9ASCO</name>
<dbReference type="GeneID" id="30964280"/>
<dbReference type="Pfam" id="PF14538">
    <property type="entry name" value="Raptor_N"/>
    <property type="match status" value="1"/>
</dbReference>
<dbReference type="GO" id="GO:0031929">
    <property type="term" value="P:TOR signaling"/>
    <property type="evidence" value="ECO:0007669"/>
    <property type="project" value="InterPro"/>
</dbReference>
<dbReference type="PANTHER" id="PTHR12848:SF16">
    <property type="entry name" value="REGULATORY-ASSOCIATED PROTEIN OF MTOR"/>
    <property type="match status" value="1"/>
</dbReference>
<dbReference type="InterPro" id="IPR001680">
    <property type="entry name" value="WD40_rpt"/>
</dbReference>
<dbReference type="Proteomes" id="UP000095038">
    <property type="component" value="Unassembled WGS sequence"/>
</dbReference>
<proteinExistence type="predicted"/>
<gene>
    <name evidence="5" type="ORF">ASCRUDRAFT_35834</name>
</gene>
<dbReference type="SMART" id="SM00320">
    <property type="entry name" value="WD40"/>
    <property type="match status" value="4"/>
</dbReference>
<dbReference type="SMART" id="SM01302">
    <property type="entry name" value="Raptor_N"/>
    <property type="match status" value="1"/>
</dbReference>
<feature type="repeat" description="WD" evidence="3">
    <location>
        <begin position="1251"/>
        <end position="1273"/>
    </location>
</feature>
<dbReference type="GO" id="GO:0005886">
    <property type="term" value="C:plasma membrane"/>
    <property type="evidence" value="ECO:0007669"/>
    <property type="project" value="EnsemblFungi"/>
</dbReference>
<dbReference type="GO" id="GO:0010506">
    <property type="term" value="P:regulation of autophagy"/>
    <property type="evidence" value="ECO:0007669"/>
    <property type="project" value="TreeGrafter"/>
</dbReference>
<evidence type="ECO:0000256" key="1">
    <source>
        <dbReference type="ARBA" id="ARBA00022574"/>
    </source>
</evidence>
<dbReference type="InterPro" id="IPR019775">
    <property type="entry name" value="WD40_repeat_CS"/>
</dbReference>
<dbReference type="RefSeq" id="XP_020046715.1">
    <property type="nucleotide sequence ID" value="XM_020190644.1"/>
</dbReference>
<dbReference type="SUPFAM" id="SSF50978">
    <property type="entry name" value="WD40 repeat-like"/>
    <property type="match status" value="1"/>
</dbReference>
<dbReference type="SUPFAM" id="SSF48371">
    <property type="entry name" value="ARM repeat"/>
    <property type="match status" value="1"/>
</dbReference>
<dbReference type="InterPro" id="IPR004083">
    <property type="entry name" value="Raptor"/>
</dbReference>
<dbReference type="GO" id="GO:0031931">
    <property type="term" value="C:TORC1 complex"/>
    <property type="evidence" value="ECO:0007669"/>
    <property type="project" value="EnsemblFungi"/>
</dbReference>
<evidence type="ECO:0000256" key="2">
    <source>
        <dbReference type="ARBA" id="ARBA00022737"/>
    </source>
</evidence>
<evidence type="ECO:0000313" key="6">
    <source>
        <dbReference type="Proteomes" id="UP000095038"/>
    </source>
</evidence>
<dbReference type="GO" id="GO:0009267">
    <property type="term" value="P:cellular response to starvation"/>
    <property type="evidence" value="ECO:0007669"/>
    <property type="project" value="EnsemblFungi"/>
</dbReference>
<dbReference type="PANTHER" id="PTHR12848">
    <property type="entry name" value="REGULATORY-ASSOCIATED PROTEIN OF MTOR"/>
    <property type="match status" value="1"/>
</dbReference>
<dbReference type="GO" id="GO:0030307">
    <property type="term" value="P:positive regulation of cell growth"/>
    <property type="evidence" value="ECO:0007669"/>
    <property type="project" value="TreeGrafter"/>
</dbReference>
<reference evidence="6" key="1">
    <citation type="submission" date="2016-05" db="EMBL/GenBank/DDBJ databases">
        <title>Comparative genomics of biotechnologically important yeasts.</title>
        <authorList>
            <consortium name="DOE Joint Genome Institute"/>
            <person name="Riley R."/>
            <person name="Haridas S."/>
            <person name="Wolfe K.H."/>
            <person name="Lopes M.R."/>
            <person name="Hittinger C.T."/>
            <person name="Goker M."/>
            <person name="Salamov A."/>
            <person name="Wisecaver J."/>
            <person name="Long T.M."/>
            <person name="Aerts A.L."/>
            <person name="Barry K."/>
            <person name="Choi C."/>
            <person name="Clum A."/>
            <person name="Coughlan A.Y."/>
            <person name="Deshpande S."/>
            <person name="Douglass A.P."/>
            <person name="Hanson S.J."/>
            <person name="Klenk H.-P."/>
            <person name="Labutti K."/>
            <person name="Lapidus A."/>
            <person name="Lindquist E."/>
            <person name="Lipzen A."/>
            <person name="Meier-Kolthoff J.P."/>
            <person name="Ohm R.A."/>
            <person name="Otillar R.P."/>
            <person name="Pangilinan J."/>
            <person name="Peng Y."/>
            <person name="Rokas A."/>
            <person name="Rosa C.A."/>
            <person name="Scheuner C."/>
            <person name="Sibirny A.A."/>
            <person name="Slot J.C."/>
            <person name="Stielow J.B."/>
            <person name="Sun H."/>
            <person name="Kurtzman C.P."/>
            <person name="Blackwell M."/>
            <person name="Grigoriev I.V."/>
            <person name="Jeffries T.W."/>
        </authorList>
    </citation>
    <scope>NUCLEOTIDE SEQUENCE [LARGE SCALE GENOMIC DNA]</scope>
    <source>
        <strain evidence="6">DSM 1968</strain>
    </source>
</reference>
<accession>A0A1D2VFF1</accession>
<evidence type="ECO:0000256" key="3">
    <source>
        <dbReference type="PROSITE-ProRule" id="PRU00221"/>
    </source>
</evidence>
<keyword evidence="6" id="KW-1185">Reference proteome</keyword>
<evidence type="ECO:0000313" key="5">
    <source>
        <dbReference type="EMBL" id="ODV60408.1"/>
    </source>
</evidence>
<dbReference type="PRINTS" id="PR01547">
    <property type="entry name" value="YEAST176DUF"/>
</dbReference>
<dbReference type="FunCoup" id="A0A1D2VFF1">
    <property type="interactions" value="824"/>
</dbReference>
<dbReference type="PROSITE" id="PS50082">
    <property type="entry name" value="WD_REPEATS_2"/>
    <property type="match status" value="1"/>
</dbReference>
<dbReference type="GO" id="GO:0000329">
    <property type="term" value="C:fungal-type vacuole membrane"/>
    <property type="evidence" value="ECO:0007669"/>
    <property type="project" value="EnsemblFungi"/>
</dbReference>
<dbReference type="InterPro" id="IPR016024">
    <property type="entry name" value="ARM-type_fold"/>
</dbReference>
<protein>
    <submittedName>
        <fullName evidence="5">WD40 repeat-like protein</fullName>
    </submittedName>
</protein>
<dbReference type="InParanoid" id="A0A1D2VFF1"/>
<keyword evidence="1 3" id="KW-0853">WD repeat</keyword>
<organism evidence="5 6">
    <name type="scientific">Ascoidea rubescens DSM 1968</name>
    <dbReference type="NCBI Taxonomy" id="1344418"/>
    <lineage>
        <taxon>Eukaryota</taxon>
        <taxon>Fungi</taxon>
        <taxon>Dikarya</taxon>
        <taxon>Ascomycota</taxon>
        <taxon>Saccharomycotina</taxon>
        <taxon>Saccharomycetes</taxon>
        <taxon>Ascoideaceae</taxon>
        <taxon>Ascoidea</taxon>
    </lineage>
</organism>
<evidence type="ECO:0000259" key="4">
    <source>
        <dbReference type="SMART" id="SM01302"/>
    </source>
</evidence>
<keyword evidence="2" id="KW-0677">Repeat</keyword>
<feature type="domain" description="Raptor N-terminal CASPase-like" evidence="4">
    <location>
        <begin position="61"/>
        <end position="217"/>
    </location>
</feature>
<dbReference type="GO" id="GO:0071230">
    <property type="term" value="P:cellular response to amino acid stimulus"/>
    <property type="evidence" value="ECO:0007669"/>
    <property type="project" value="TreeGrafter"/>
</dbReference>